<evidence type="ECO:0000313" key="3">
    <source>
        <dbReference type="Proteomes" id="UP000075455"/>
    </source>
</evidence>
<name>A0A150LSH8_9BACL</name>
<gene>
    <name evidence="2" type="ORF">B4119_3059</name>
</gene>
<dbReference type="STRING" id="81408.B4119_3059"/>
<accession>A0A150LSH8</accession>
<dbReference type="EMBL" id="LQYS01000040">
    <property type="protein sequence ID" value="KYD15284.1"/>
    <property type="molecule type" value="Genomic_DNA"/>
</dbReference>
<feature type="compositionally biased region" description="Basic and acidic residues" evidence="1">
    <location>
        <begin position="1"/>
        <end position="18"/>
    </location>
</feature>
<evidence type="ECO:0000313" key="2">
    <source>
        <dbReference type="EMBL" id="KYD15284.1"/>
    </source>
</evidence>
<evidence type="ECO:0000256" key="1">
    <source>
        <dbReference type="SAM" id="MobiDB-lite"/>
    </source>
</evidence>
<feature type="region of interest" description="Disordered" evidence="1">
    <location>
        <begin position="1"/>
        <end position="44"/>
    </location>
</feature>
<proteinExistence type="predicted"/>
<protein>
    <submittedName>
        <fullName evidence="2">Uncharacterized protein</fullName>
    </submittedName>
</protein>
<sequence>MLLHEKSSKGETKRDIDITKSAGQRPGCCTRKINGFPHSASALS</sequence>
<dbReference type="AlphaFoldDB" id="A0A150LSH8"/>
<reference evidence="2 3" key="1">
    <citation type="submission" date="2016-01" db="EMBL/GenBank/DDBJ databases">
        <title>Draft Genome Sequences of Seven Thermophilic Sporeformers Isolated from Foods.</title>
        <authorList>
            <person name="Berendsen E.M."/>
            <person name="Wells-Bennik M.H."/>
            <person name="Krawcyk A.O."/>
            <person name="De Jong A."/>
            <person name="Holsappel S."/>
            <person name="Eijlander R.T."/>
            <person name="Kuipers O.P."/>
        </authorList>
    </citation>
    <scope>NUCLEOTIDE SEQUENCE [LARGE SCALE GENOMIC DNA]</scope>
    <source>
        <strain evidence="2 3">B4119</strain>
    </source>
</reference>
<comment type="caution">
    <text evidence="2">The sequence shown here is derived from an EMBL/GenBank/DDBJ whole genome shotgun (WGS) entry which is preliminary data.</text>
</comment>
<organism evidence="2 3">
    <name type="scientific">Saccharococcus caldoxylosilyticus</name>
    <dbReference type="NCBI Taxonomy" id="81408"/>
    <lineage>
        <taxon>Bacteria</taxon>
        <taxon>Bacillati</taxon>
        <taxon>Bacillota</taxon>
        <taxon>Bacilli</taxon>
        <taxon>Bacillales</taxon>
        <taxon>Anoxybacillaceae</taxon>
        <taxon>Saccharococcus</taxon>
    </lineage>
</organism>
<dbReference type="Proteomes" id="UP000075455">
    <property type="component" value="Unassembled WGS sequence"/>
</dbReference>